<dbReference type="CDD" id="cd12153">
    <property type="entry name" value="F1-ATPase_epsilon"/>
    <property type="match status" value="1"/>
</dbReference>
<protein>
    <submittedName>
        <fullName evidence="3">Uncharacterized protein</fullName>
    </submittedName>
</protein>
<dbReference type="GO" id="GO:0045259">
    <property type="term" value="C:proton-transporting ATP synthase complex"/>
    <property type="evidence" value="ECO:0007669"/>
    <property type="project" value="InterPro"/>
</dbReference>
<dbReference type="InParanoid" id="A9UXM4"/>
<organism evidence="3 4">
    <name type="scientific">Monosiga brevicollis</name>
    <name type="common">Choanoflagellate</name>
    <dbReference type="NCBI Taxonomy" id="81824"/>
    <lineage>
        <taxon>Eukaryota</taxon>
        <taxon>Choanoflagellata</taxon>
        <taxon>Craspedida</taxon>
        <taxon>Salpingoecidae</taxon>
        <taxon>Monosiga</taxon>
    </lineage>
</organism>
<dbReference type="AlphaFoldDB" id="A9UXM4"/>
<sequence length="263" mass="29207">MAMLAGRSVLFSYLQFSALAARFVRSALKEEAKKQAAKRVGGTLNMRFYEKGQVISASHWLWRKVSIWCIAGPQVLKEARAVHAHAHTKHGIEHSKQTLRIGITVVAERCLNRRGCILRLCSQTMQVGQGLCPHDLPVIKEVEGQGFGATIQQQSHANARRVTIASTPSNLKVTGGDQRRACRPLSVSASGGGLDLHTAIQLKCLQLCGALGLHRLFEQNGHHPRRQVRATSQIRHILSPAFQDSPCMIRLHLWRIAETNRKK</sequence>
<dbReference type="RefSeq" id="XP_001745289.1">
    <property type="nucleotide sequence ID" value="XM_001745237.1"/>
</dbReference>
<evidence type="ECO:0000313" key="3">
    <source>
        <dbReference type="EMBL" id="EDQ89867.1"/>
    </source>
</evidence>
<gene>
    <name evidence="3" type="ORF">MONBRDRAFT_36901</name>
</gene>
<evidence type="ECO:0000256" key="1">
    <source>
        <dbReference type="ARBA" id="ARBA00009502"/>
    </source>
</evidence>
<reference evidence="3 4" key="1">
    <citation type="journal article" date="2008" name="Nature">
        <title>The genome of the choanoflagellate Monosiga brevicollis and the origin of metazoans.</title>
        <authorList>
            <consortium name="JGI Sequencing"/>
            <person name="King N."/>
            <person name="Westbrook M.J."/>
            <person name="Young S.L."/>
            <person name="Kuo A."/>
            <person name="Abedin M."/>
            <person name="Chapman J."/>
            <person name="Fairclough S."/>
            <person name="Hellsten U."/>
            <person name="Isogai Y."/>
            <person name="Letunic I."/>
            <person name="Marr M."/>
            <person name="Pincus D."/>
            <person name="Putnam N."/>
            <person name="Rokas A."/>
            <person name="Wright K.J."/>
            <person name="Zuzow R."/>
            <person name="Dirks W."/>
            <person name="Good M."/>
            <person name="Goodstein D."/>
            <person name="Lemons D."/>
            <person name="Li W."/>
            <person name="Lyons J.B."/>
            <person name="Morris A."/>
            <person name="Nichols S."/>
            <person name="Richter D.J."/>
            <person name="Salamov A."/>
            <person name="Bork P."/>
            <person name="Lim W.A."/>
            <person name="Manning G."/>
            <person name="Miller W.T."/>
            <person name="McGinnis W."/>
            <person name="Shapiro H."/>
            <person name="Tjian R."/>
            <person name="Grigoriev I.V."/>
            <person name="Rokhsar D."/>
        </authorList>
    </citation>
    <scope>NUCLEOTIDE SEQUENCE [LARGE SCALE GENOMIC DNA]</scope>
    <source>
        <strain evidence="4">MX1 / ATCC 50154</strain>
    </source>
</reference>
<dbReference type="Gene3D" id="1.10.1620.20">
    <property type="entry name" value="ATP synthase, F1 complex, epsilon subunit superfamily, mitochondrial"/>
    <property type="match status" value="1"/>
</dbReference>
<dbReference type="GeneID" id="5890551"/>
<dbReference type="KEGG" id="mbr:MONBRDRAFT_36901"/>
<dbReference type="GO" id="GO:0005743">
    <property type="term" value="C:mitochondrial inner membrane"/>
    <property type="evidence" value="ECO:0000318"/>
    <property type="project" value="GO_Central"/>
</dbReference>
<dbReference type="GO" id="GO:0046933">
    <property type="term" value="F:proton-transporting ATP synthase activity, rotational mechanism"/>
    <property type="evidence" value="ECO:0007669"/>
    <property type="project" value="InterPro"/>
</dbReference>
<dbReference type="EMBL" id="CH991549">
    <property type="protein sequence ID" value="EDQ89867.1"/>
    <property type="molecule type" value="Genomic_DNA"/>
</dbReference>
<keyword evidence="4" id="KW-1185">Reference proteome</keyword>
<dbReference type="PANTHER" id="PTHR12448:SF0">
    <property type="entry name" value="ATP SYNTHASE SUBUNIT EPSILON, MITOCHONDRIAL"/>
    <property type="match status" value="1"/>
</dbReference>
<dbReference type="Proteomes" id="UP000001357">
    <property type="component" value="Unassembled WGS sequence"/>
</dbReference>
<dbReference type="GO" id="GO:0042776">
    <property type="term" value="P:proton motive force-driven mitochondrial ATP synthesis"/>
    <property type="evidence" value="ECO:0000318"/>
    <property type="project" value="GO_Central"/>
</dbReference>
<keyword evidence="2" id="KW-0732">Signal</keyword>
<comment type="similarity">
    <text evidence="1">Belongs to the eukaryotic ATPase epsilon family.</text>
</comment>
<feature type="chain" id="PRO_5002745018" evidence="2">
    <location>
        <begin position="21"/>
        <end position="263"/>
    </location>
</feature>
<accession>A9UXM4</accession>
<dbReference type="Pfam" id="PF04627">
    <property type="entry name" value="ATP-synt_Eps"/>
    <property type="match status" value="1"/>
</dbReference>
<dbReference type="InterPro" id="IPR006721">
    <property type="entry name" value="ATP_synth_F1_esu_mt"/>
</dbReference>
<feature type="signal peptide" evidence="2">
    <location>
        <begin position="1"/>
        <end position="20"/>
    </location>
</feature>
<proteinExistence type="inferred from homology"/>
<dbReference type="InterPro" id="IPR036742">
    <property type="entry name" value="ATP_synth_F1_esu_sf_mt"/>
</dbReference>
<name>A9UXM4_MONBE</name>
<evidence type="ECO:0000256" key="2">
    <source>
        <dbReference type="SAM" id="SignalP"/>
    </source>
</evidence>
<dbReference type="PANTHER" id="PTHR12448">
    <property type="entry name" value="ATP SYNTHASE EPSILON CHAIN, MITOCHONDRIAL"/>
    <property type="match status" value="1"/>
</dbReference>
<dbReference type="SUPFAM" id="SSF48690">
    <property type="entry name" value="Epsilon subunit of mitochondrial F1F0-ATP synthase"/>
    <property type="match status" value="1"/>
</dbReference>
<evidence type="ECO:0000313" key="4">
    <source>
        <dbReference type="Proteomes" id="UP000001357"/>
    </source>
</evidence>